<reference evidence="2" key="2">
    <citation type="journal article" date="2015" name="Data Brief">
        <title>Shoot transcriptome of the giant reed, Arundo donax.</title>
        <authorList>
            <person name="Barrero R.A."/>
            <person name="Guerrero F.D."/>
            <person name="Moolhuijzen P."/>
            <person name="Goolsby J.A."/>
            <person name="Tidwell J."/>
            <person name="Bellgard S.E."/>
            <person name="Bellgard M.I."/>
        </authorList>
    </citation>
    <scope>NUCLEOTIDE SEQUENCE</scope>
    <source>
        <tissue evidence="2">Shoot tissue taken approximately 20 cm above the soil surface</tissue>
    </source>
</reference>
<feature type="signal peptide" evidence="1">
    <location>
        <begin position="1"/>
        <end position="31"/>
    </location>
</feature>
<feature type="chain" id="PRO_5002045476" evidence="1">
    <location>
        <begin position="32"/>
        <end position="55"/>
    </location>
</feature>
<evidence type="ECO:0000256" key="1">
    <source>
        <dbReference type="SAM" id="SignalP"/>
    </source>
</evidence>
<organism evidence="2">
    <name type="scientific">Arundo donax</name>
    <name type="common">Giant reed</name>
    <name type="synonym">Donax arundinaceus</name>
    <dbReference type="NCBI Taxonomy" id="35708"/>
    <lineage>
        <taxon>Eukaryota</taxon>
        <taxon>Viridiplantae</taxon>
        <taxon>Streptophyta</taxon>
        <taxon>Embryophyta</taxon>
        <taxon>Tracheophyta</taxon>
        <taxon>Spermatophyta</taxon>
        <taxon>Magnoliopsida</taxon>
        <taxon>Liliopsida</taxon>
        <taxon>Poales</taxon>
        <taxon>Poaceae</taxon>
        <taxon>PACMAD clade</taxon>
        <taxon>Arundinoideae</taxon>
        <taxon>Arundineae</taxon>
        <taxon>Arundo</taxon>
    </lineage>
</organism>
<proteinExistence type="predicted"/>
<protein>
    <submittedName>
        <fullName evidence="2">Uncharacterized protein</fullName>
    </submittedName>
</protein>
<name>A0A0A9AMC1_ARUDO</name>
<dbReference type="EMBL" id="GBRH01246882">
    <property type="protein sequence ID" value="JAD51013.1"/>
    <property type="molecule type" value="Transcribed_RNA"/>
</dbReference>
<reference evidence="2" key="1">
    <citation type="submission" date="2014-09" db="EMBL/GenBank/DDBJ databases">
        <authorList>
            <person name="Magalhaes I.L.F."/>
            <person name="Oliveira U."/>
            <person name="Santos F.R."/>
            <person name="Vidigal T.H.D.A."/>
            <person name="Brescovit A.D."/>
            <person name="Santos A.J."/>
        </authorList>
    </citation>
    <scope>NUCLEOTIDE SEQUENCE</scope>
    <source>
        <tissue evidence="2">Shoot tissue taken approximately 20 cm above the soil surface</tissue>
    </source>
</reference>
<sequence>MHWSSPAMLPVGCWWLAICMLHNFYFDVSIANEHEAVGRTYCWEKDEPRCIQKSS</sequence>
<dbReference type="AlphaFoldDB" id="A0A0A9AMC1"/>
<keyword evidence="1" id="KW-0732">Signal</keyword>
<accession>A0A0A9AMC1</accession>
<evidence type="ECO:0000313" key="2">
    <source>
        <dbReference type="EMBL" id="JAD51013.1"/>
    </source>
</evidence>